<dbReference type="InterPro" id="IPR014729">
    <property type="entry name" value="Rossmann-like_a/b/a_fold"/>
</dbReference>
<dbReference type="AlphaFoldDB" id="A0A0F9X9M2"/>
<comment type="caution">
    <text evidence="1">The sequence shown here is derived from an EMBL/GenBank/DDBJ whole genome shotgun (WGS) entry which is preliminary data.</text>
</comment>
<evidence type="ECO:0000313" key="1">
    <source>
        <dbReference type="EMBL" id="KKN95686.1"/>
    </source>
</evidence>
<accession>A0A0F9X9M2</accession>
<protein>
    <recommendedName>
        <fullName evidence="2">Phosphoadenosine phosphosulphate reductase domain-containing protein</fullName>
    </recommendedName>
</protein>
<dbReference type="Gene3D" id="3.40.50.620">
    <property type="entry name" value="HUPs"/>
    <property type="match status" value="1"/>
</dbReference>
<proteinExistence type="predicted"/>
<name>A0A0F9X9M2_9ZZZZ</name>
<reference evidence="1" key="1">
    <citation type="journal article" date="2015" name="Nature">
        <title>Complex archaea that bridge the gap between prokaryotes and eukaryotes.</title>
        <authorList>
            <person name="Spang A."/>
            <person name="Saw J.H."/>
            <person name="Jorgensen S.L."/>
            <person name="Zaremba-Niedzwiedzka K."/>
            <person name="Martijn J."/>
            <person name="Lind A.E."/>
            <person name="van Eijk R."/>
            <person name="Schleper C."/>
            <person name="Guy L."/>
            <person name="Ettema T.J."/>
        </authorList>
    </citation>
    <scope>NUCLEOTIDE SEQUENCE</scope>
</reference>
<organism evidence="1">
    <name type="scientific">marine sediment metagenome</name>
    <dbReference type="NCBI Taxonomy" id="412755"/>
    <lineage>
        <taxon>unclassified sequences</taxon>
        <taxon>metagenomes</taxon>
        <taxon>ecological metagenomes</taxon>
    </lineage>
</organism>
<evidence type="ECO:0008006" key="2">
    <source>
        <dbReference type="Google" id="ProtNLM"/>
    </source>
</evidence>
<sequence>MTLDEFFDEETVIDYENSTTFLSKSCGQESKALLVKLKHDAEFRKQHTKGTIVLIMSNTGNEHPTTYDELWGETLQIAQSMGVDLYFVSSKKKEDFKAEERFIKPGIWLNGEHFSDETFHTDSWTSLDAKYRQNSTCGSPLFKKTCTDGLKIQPIYKFVEWYLILTYPDLEYNKRNKNIFYAYRKKYGMIRMMIGFSAGEEGRRRKPQLPFKWIKAGRKEIKVPNKSYIKWFEENIKTTYPLIDIGMDRKGTQDYLVEMGYTIPLPSNCMKCPFTTHRELLWLDMFERDEFDEWVVIEANKLIKYADKGKKNRGVFGKLNKDGTPYTLVDALAYAKKRYKHMSPKAIQDWKMSHGHCVTSQY</sequence>
<dbReference type="EMBL" id="LAZR01000069">
    <property type="protein sequence ID" value="KKN95686.1"/>
    <property type="molecule type" value="Genomic_DNA"/>
</dbReference>
<gene>
    <name evidence="1" type="ORF">LCGC14_0175550</name>
</gene>